<dbReference type="PANTHER" id="PTHR11640:SF31">
    <property type="entry name" value="IRREGULAR CHIASM C-ROUGHEST PROTEIN-RELATED"/>
    <property type="match status" value="1"/>
</dbReference>
<dbReference type="Proteomes" id="UP000683360">
    <property type="component" value="Unassembled WGS sequence"/>
</dbReference>
<comment type="subcellular location">
    <subcellularLocation>
        <location evidence="1">Membrane</location>
        <topology evidence="1">Single-pass type I membrane protein</topology>
    </subcellularLocation>
</comment>
<dbReference type="Pfam" id="PF07686">
    <property type="entry name" value="V-set"/>
    <property type="match status" value="1"/>
</dbReference>
<dbReference type="AlphaFoldDB" id="A0A8S3SIF9"/>
<keyword evidence="3 9" id="KW-1133">Transmembrane helix</keyword>
<evidence type="ECO:0000259" key="10">
    <source>
        <dbReference type="PROSITE" id="PS50835"/>
    </source>
</evidence>
<reference evidence="11" key="1">
    <citation type="submission" date="2021-03" db="EMBL/GenBank/DDBJ databases">
        <authorList>
            <person name="Bekaert M."/>
        </authorList>
    </citation>
    <scope>NUCLEOTIDE SEQUENCE</scope>
</reference>
<keyword evidence="12" id="KW-1185">Reference proteome</keyword>
<feature type="domain" description="Ig-like" evidence="10">
    <location>
        <begin position="113"/>
        <end position="206"/>
    </location>
</feature>
<dbReference type="Gene3D" id="2.60.40.10">
    <property type="entry name" value="Immunoglobulins"/>
    <property type="match status" value="3"/>
</dbReference>
<dbReference type="PROSITE" id="PS50835">
    <property type="entry name" value="IG_LIKE"/>
    <property type="match status" value="2"/>
</dbReference>
<feature type="transmembrane region" description="Helical" evidence="9">
    <location>
        <begin position="456"/>
        <end position="479"/>
    </location>
</feature>
<evidence type="ECO:0000256" key="6">
    <source>
        <dbReference type="ARBA" id="ARBA00023180"/>
    </source>
</evidence>
<keyword evidence="4 9" id="KW-0472">Membrane</keyword>
<evidence type="ECO:0000313" key="12">
    <source>
        <dbReference type="Proteomes" id="UP000683360"/>
    </source>
</evidence>
<sequence>MHLRQAWGLQRISSKTYETLGTKDKISVYDDLENTKGVTSSKSSVGVYEALGVHEKPSIYSKMENQKEEKQLNTQHEDKNQFKKPNDHNDSMDLMELNTTQEYIDADAIDAIKGSTVHLVCSHKHNGTGTLQWSFKSTTASVFIMYTNNAVVSPHLPPELNQRLNLTSNHTIGEYHLNIFDIRDSDQGTYACLVSPSGDRNTQNLTVIVKPNITPFSPDTLDTEEATSFNISCQSYGSRPTAFIYWLIGQQNSNVTSNSSTESIHDSSTNTYTVTSTLKYRVDRRYNGQKLICRASNVAGYMETSLTLNVKSENGISGLNGQVKQIGSGYVTSNAPPVITADNEDNTIQYGTLGESTELKINVYSIPKYSNIRWYKGSILLGPKKYVTTEEPSMVKDMFHGVNVHLDGYRVTLTMPDLQEADFTTYTLRLYYGSQYVVHEVTLKSVEAQRASNTDVIIGATTGVLVALLIVCIIIILVLKSKKGKYNLIGQPTIEIITGQLYANDSKTNNETFLLSTWFYIENESGLH</sequence>
<evidence type="ECO:0000256" key="2">
    <source>
        <dbReference type="ARBA" id="ARBA00022692"/>
    </source>
</evidence>
<dbReference type="InterPro" id="IPR007110">
    <property type="entry name" value="Ig-like_dom"/>
</dbReference>
<dbReference type="InterPro" id="IPR013162">
    <property type="entry name" value="CD80_C2-set"/>
</dbReference>
<evidence type="ECO:0000256" key="1">
    <source>
        <dbReference type="ARBA" id="ARBA00004479"/>
    </source>
</evidence>
<dbReference type="EMBL" id="CAJPWZ010001673">
    <property type="protein sequence ID" value="CAG2220936.1"/>
    <property type="molecule type" value="Genomic_DNA"/>
</dbReference>
<evidence type="ECO:0000256" key="8">
    <source>
        <dbReference type="SAM" id="MobiDB-lite"/>
    </source>
</evidence>
<evidence type="ECO:0000256" key="7">
    <source>
        <dbReference type="ARBA" id="ARBA00023319"/>
    </source>
</evidence>
<evidence type="ECO:0000256" key="4">
    <source>
        <dbReference type="ARBA" id="ARBA00023136"/>
    </source>
</evidence>
<dbReference type="InterPro" id="IPR013106">
    <property type="entry name" value="Ig_V-set"/>
</dbReference>
<keyword evidence="5" id="KW-1015">Disulfide bond</keyword>
<evidence type="ECO:0000313" key="11">
    <source>
        <dbReference type="EMBL" id="CAG2220936.1"/>
    </source>
</evidence>
<dbReference type="InterPro" id="IPR013783">
    <property type="entry name" value="Ig-like_fold"/>
</dbReference>
<dbReference type="GO" id="GO:0050839">
    <property type="term" value="F:cell adhesion molecule binding"/>
    <property type="evidence" value="ECO:0007669"/>
    <property type="project" value="TreeGrafter"/>
</dbReference>
<feature type="region of interest" description="Disordered" evidence="8">
    <location>
        <begin position="70"/>
        <end position="90"/>
    </location>
</feature>
<keyword evidence="6" id="KW-0325">Glycoprotein</keyword>
<dbReference type="GO" id="GO:0005911">
    <property type="term" value="C:cell-cell junction"/>
    <property type="evidence" value="ECO:0007669"/>
    <property type="project" value="TreeGrafter"/>
</dbReference>
<evidence type="ECO:0000256" key="9">
    <source>
        <dbReference type="SAM" id="Phobius"/>
    </source>
</evidence>
<protein>
    <recommendedName>
        <fullName evidence="10">Ig-like domain-containing protein</fullName>
    </recommendedName>
</protein>
<dbReference type="PANTHER" id="PTHR11640">
    <property type="entry name" value="NEPHRIN"/>
    <property type="match status" value="1"/>
</dbReference>
<dbReference type="InterPro" id="IPR036179">
    <property type="entry name" value="Ig-like_dom_sf"/>
</dbReference>
<keyword evidence="2 9" id="KW-0812">Transmembrane</keyword>
<feature type="domain" description="Ig-like" evidence="10">
    <location>
        <begin position="211"/>
        <end position="309"/>
    </location>
</feature>
<proteinExistence type="predicted"/>
<dbReference type="OrthoDB" id="6140914at2759"/>
<evidence type="ECO:0000256" key="3">
    <source>
        <dbReference type="ARBA" id="ARBA00022989"/>
    </source>
</evidence>
<comment type="caution">
    <text evidence="11">The sequence shown here is derived from an EMBL/GenBank/DDBJ whole genome shotgun (WGS) entry which is preliminary data.</text>
</comment>
<name>A0A8S3SIF9_MYTED</name>
<keyword evidence="7" id="KW-0393">Immunoglobulin domain</keyword>
<evidence type="ECO:0000256" key="5">
    <source>
        <dbReference type="ARBA" id="ARBA00023157"/>
    </source>
</evidence>
<gene>
    <name evidence="11" type="ORF">MEDL_34317</name>
</gene>
<dbReference type="SUPFAM" id="SSF48726">
    <property type="entry name" value="Immunoglobulin"/>
    <property type="match status" value="3"/>
</dbReference>
<organism evidence="11 12">
    <name type="scientific">Mytilus edulis</name>
    <name type="common">Blue mussel</name>
    <dbReference type="NCBI Taxonomy" id="6550"/>
    <lineage>
        <taxon>Eukaryota</taxon>
        <taxon>Metazoa</taxon>
        <taxon>Spiralia</taxon>
        <taxon>Lophotrochozoa</taxon>
        <taxon>Mollusca</taxon>
        <taxon>Bivalvia</taxon>
        <taxon>Autobranchia</taxon>
        <taxon>Pteriomorphia</taxon>
        <taxon>Mytilida</taxon>
        <taxon>Mytiloidea</taxon>
        <taxon>Mytilidae</taxon>
        <taxon>Mytilinae</taxon>
        <taxon>Mytilus</taxon>
    </lineage>
</organism>
<dbReference type="SMART" id="SM00409">
    <property type="entry name" value="IG"/>
    <property type="match status" value="2"/>
</dbReference>
<dbReference type="GO" id="GO:0005886">
    <property type="term" value="C:plasma membrane"/>
    <property type="evidence" value="ECO:0007669"/>
    <property type="project" value="TreeGrafter"/>
</dbReference>
<dbReference type="Pfam" id="PF08205">
    <property type="entry name" value="C2-set_2"/>
    <property type="match status" value="1"/>
</dbReference>
<dbReference type="InterPro" id="IPR003599">
    <property type="entry name" value="Ig_sub"/>
</dbReference>
<accession>A0A8S3SIF9</accession>
<dbReference type="GO" id="GO:0098609">
    <property type="term" value="P:cell-cell adhesion"/>
    <property type="evidence" value="ECO:0007669"/>
    <property type="project" value="TreeGrafter"/>
</dbReference>
<dbReference type="InterPro" id="IPR051275">
    <property type="entry name" value="Cell_adhesion_signaling"/>
</dbReference>